<dbReference type="Pfam" id="PF07992">
    <property type="entry name" value="Pyr_redox_2"/>
    <property type="match status" value="1"/>
</dbReference>
<dbReference type="Gene3D" id="1.10.1060.10">
    <property type="entry name" value="Alpha-helical ferredoxin"/>
    <property type="match status" value="1"/>
</dbReference>
<dbReference type="SUPFAM" id="SSF51971">
    <property type="entry name" value="Nucleotide-binding domain"/>
    <property type="match status" value="1"/>
</dbReference>
<dbReference type="PANTHER" id="PTHR42783:SF3">
    <property type="entry name" value="GLUTAMATE SYNTHASE [NADPH] SMALL CHAIN-RELATED"/>
    <property type="match status" value="1"/>
</dbReference>
<dbReference type="Proteomes" id="UP001528672">
    <property type="component" value="Unassembled WGS sequence"/>
</dbReference>
<dbReference type="PROSITE" id="PS51379">
    <property type="entry name" value="4FE4S_FER_2"/>
    <property type="match status" value="1"/>
</dbReference>
<dbReference type="EMBL" id="JAQSIO010000006">
    <property type="protein sequence ID" value="MDD0816208.1"/>
    <property type="molecule type" value="Genomic_DNA"/>
</dbReference>
<comment type="caution">
    <text evidence="2">The sequence shown here is derived from an EMBL/GenBank/DDBJ whole genome shotgun (WGS) entry which is preliminary data.</text>
</comment>
<dbReference type="InterPro" id="IPR017896">
    <property type="entry name" value="4Fe4S_Fe-S-bd"/>
</dbReference>
<dbReference type="InterPro" id="IPR036188">
    <property type="entry name" value="FAD/NAD-bd_sf"/>
</dbReference>
<dbReference type="InterPro" id="IPR009051">
    <property type="entry name" value="Helical_ferredxn"/>
</dbReference>
<dbReference type="InterPro" id="IPR023753">
    <property type="entry name" value="FAD/NAD-binding_dom"/>
</dbReference>
<dbReference type="PANTHER" id="PTHR42783">
    <property type="entry name" value="GLUTAMATE SYNTHASE [NADPH] SMALL CHAIN"/>
    <property type="match status" value="1"/>
</dbReference>
<sequence>MTQTPTTGPDIQAGRLAPAEYAQRFADAGAPFTAQQAVLEAERCLYCFDAPCATACPTGIDVPSFIHRISQGNVRGAAQAILDANPLGGLCARVCPTEELCEAVCVRNTQQGIPVAIGKLQRHAVDAAMTQPITALFQRAPRTGRRVAVVGAGPAGLACAHGLALKGHDVTLFDAHAKLGGLNEYGLATYKTANNFAQREIEWLFGIGGLSVQSNWKLDRAEQLATLQQDFDAVFLGLGLGAVNAAGVPGSELPGVRDAVDFIAELRQSPDLATLPVGRRVVVIGGGMTAVDAAVQAKLLGAEEVRMVYRRGLDAMGASVDEQTWAKTNGVLIETLLAPVAFDGSTEGVHTVRLERQQVVDGQLRGTGDFTERRADMVLLAVGQRLARAPWLDGLQLSGGRIAVDAQGRTSLAGVWAGGDCVGGGRDLTVEAVEDGKQAALAIHAALSSSNP</sequence>
<keyword evidence="3" id="KW-1185">Reference proteome</keyword>
<accession>A0ABT5MI31</accession>
<name>A0ABT5MI31_9BURK</name>
<dbReference type="PRINTS" id="PR00411">
    <property type="entry name" value="PNDRDTASEI"/>
</dbReference>
<dbReference type="Pfam" id="PF14691">
    <property type="entry name" value="Fer4_20"/>
    <property type="match status" value="1"/>
</dbReference>
<gene>
    <name evidence="2" type="ORF">PSQ39_16330</name>
</gene>
<protein>
    <submittedName>
        <fullName evidence="2">NAD(P)-dependent oxidoreductase</fullName>
    </submittedName>
</protein>
<evidence type="ECO:0000259" key="1">
    <source>
        <dbReference type="PROSITE" id="PS51379"/>
    </source>
</evidence>
<dbReference type="SUPFAM" id="SSF46548">
    <property type="entry name" value="alpha-helical ferredoxin"/>
    <property type="match status" value="1"/>
</dbReference>
<dbReference type="RefSeq" id="WP_273927899.1">
    <property type="nucleotide sequence ID" value="NZ_JAQSIO010000006.1"/>
</dbReference>
<dbReference type="PRINTS" id="PR00368">
    <property type="entry name" value="FADPNR"/>
</dbReference>
<evidence type="ECO:0000313" key="3">
    <source>
        <dbReference type="Proteomes" id="UP001528672"/>
    </source>
</evidence>
<reference evidence="2 3" key="1">
    <citation type="submission" date="2023-02" db="EMBL/GenBank/DDBJ databases">
        <title>Bacterial whole genome sequence for Curvibacter sp. HBC28.</title>
        <authorList>
            <person name="Le V."/>
            <person name="Ko S.-R."/>
            <person name="Ahn C.-Y."/>
            <person name="Oh H.-M."/>
        </authorList>
    </citation>
    <scope>NUCLEOTIDE SEQUENCE [LARGE SCALE GENOMIC DNA]</scope>
    <source>
        <strain evidence="2 3">HBC28</strain>
    </source>
</reference>
<dbReference type="Gene3D" id="3.50.50.60">
    <property type="entry name" value="FAD/NAD(P)-binding domain"/>
    <property type="match status" value="2"/>
</dbReference>
<evidence type="ECO:0000313" key="2">
    <source>
        <dbReference type="EMBL" id="MDD0816208.1"/>
    </source>
</evidence>
<proteinExistence type="predicted"/>
<organism evidence="2 3">
    <name type="scientific">Curvibacter microcysteis</name>
    <dbReference type="NCBI Taxonomy" id="3026419"/>
    <lineage>
        <taxon>Bacteria</taxon>
        <taxon>Pseudomonadati</taxon>
        <taxon>Pseudomonadota</taxon>
        <taxon>Betaproteobacteria</taxon>
        <taxon>Burkholderiales</taxon>
        <taxon>Comamonadaceae</taxon>
        <taxon>Curvibacter</taxon>
    </lineage>
</organism>
<dbReference type="InterPro" id="IPR028261">
    <property type="entry name" value="DPD_II"/>
</dbReference>
<feature type="domain" description="4Fe-4S ferredoxin-type" evidence="1">
    <location>
        <begin position="35"/>
        <end position="68"/>
    </location>
</feature>